<dbReference type="PANTHER" id="PTHR33724:SF1">
    <property type="entry name" value="INTRAFLAGELLAR TRANSPORT PROTEIN 43 HOMOLOG"/>
    <property type="match status" value="1"/>
</dbReference>
<feature type="region of interest" description="Disordered" evidence="2">
    <location>
        <begin position="138"/>
        <end position="183"/>
    </location>
</feature>
<name>A0ABR4NAN4_9FUNG</name>
<proteinExistence type="predicted"/>
<feature type="region of interest" description="Disordered" evidence="2">
    <location>
        <begin position="40"/>
        <end position="90"/>
    </location>
</feature>
<dbReference type="EMBL" id="JADGIZ020000016">
    <property type="protein sequence ID" value="KAL2916501.1"/>
    <property type="molecule type" value="Genomic_DNA"/>
</dbReference>
<gene>
    <name evidence="3" type="primary">IFT43</name>
    <name evidence="3" type="ORF">HK105_203934</name>
</gene>
<keyword evidence="1" id="KW-0970">Cilium biogenesis/degradation</keyword>
<accession>A0ABR4NAN4</accession>
<feature type="compositionally biased region" description="Low complexity" evidence="2">
    <location>
        <begin position="163"/>
        <end position="181"/>
    </location>
</feature>
<feature type="compositionally biased region" description="Polar residues" evidence="2">
    <location>
        <begin position="69"/>
        <end position="90"/>
    </location>
</feature>
<protein>
    <submittedName>
        <fullName evidence="3">Intraflagellar transport protein 43</fullName>
    </submittedName>
</protein>
<evidence type="ECO:0000256" key="2">
    <source>
        <dbReference type="SAM" id="MobiDB-lite"/>
    </source>
</evidence>
<keyword evidence="4" id="KW-1185">Reference proteome</keyword>
<comment type="caution">
    <text evidence="3">The sequence shown here is derived from an EMBL/GenBank/DDBJ whole genome shotgun (WGS) entry which is preliminary data.</text>
</comment>
<dbReference type="PANTHER" id="PTHR33724">
    <property type="entry name" value="INTRAFLAGELLAR TRANSPORT PROTEIN 43 HOMOLOG"/>
    <property type="match status" value="1"/>
</dbReference>
<evidence type="ECO:0000313" key="3">
    <source>
        <dbReference type="EMBL" id="KAL2916501.1"/>
    </source>
</evidence>
<evidence type="ECO:0000313" key="4">
    <source>
        <dbReference type="Proteomes" id="UP001527925"/>
    </source>
</evidence>
<dbReference type="Proteomes" id="UP001527925">
    <property type="component" value="Unassembled WGS sequence"/>
</dbReference>
<evidence type="ECO:0000256" key="1">
    <source>
        <dbReference type="ARBA" id="ARBA00022794"/>
    </source>
</evidence>
<reference evidence="3 4" key="1">
    <citation type="submission" date="2023-09" db="EMBL/GenBank/DDBJ databases">
        <title>Pangenome analysis of Batrachochytrium dendrobatidis and related Chytrids.</title>
        <authorList>
            <person name="Yacoub M.N."/>
            <person name="Stajich J.E."/>
            <person name="James T.Y."/>
        </authorList>
    </citation>
    <scope>NUCLEOTIDE SEQUENCE [LARGE SCALE GENOMIC DNA]</scope>
    <source>
        <strain evidence="3 4">JEL0888</strain>
    </source>
</reference>
<dbReference type="Pfam" id="PF15305">
    <property type="entry name" value="IFT43"/>
    <property type="match status" value="1"/>
</dbReference>
<dbReference type="InterPro" id="IPR029302">
    <property type="entry name" value="IFT43"/>
</dbReference>
<organism evidence="3 4">
    <name type="scientific">Polyrhizophydium stewartii</name>
    <dbReference type="NCBI Taxonomy" id="2732419"/>
    <lineage>
        <taxon>Eukaryota</taxon>
        <taxon>Fungi</taxon>
        <taxon>Fungi incertae sedis</taxon>
        <taxon>Chytridiomycota</taxon>
        <taxon>Chytridiomycota incertae sedis</taxon>
        <taxon>Chytridiomycetes</taxon>
        <taxon>Rhizophydiales</taxon>
        <taxon>Rhizophydiales incertae sedis</taxon>
        <taxon>Polyrhizophydium</taxon>
    </lineage>
</organism>
<sequence length="335" mass="34621">MSVLKDDNDNNGTFPGFLKSDSLDGSLAEAINAIEPNTVPVPAAPAARGAPVAGRRARPQQQGGPDIQLSVTTDGAGSQGNLTKADSSSHDNVTMLLNRADSLQTQLNIQEPKSPLAARKSPFKASFKGMLPKFSLSGMLRQDGAGRKGETEDASDALSPTDALSPSGSALSPSAAGTPATFALNDDIDDEKVKKTTTVSGPVAQTAPTVTSTGDGITAVIPDLMDVEDEDMSAMVAAAPAARSKTMKTIGELESDIAQGDGIASHLQHLSVPGLDLSLLINAALCPPQQLEEPDQPWDWDVIFTQVSSEMQASGDVGPLLSPELMQARAGIAVV</sequence>
<feature type="compositionally biased region" description="Low complexity" evidence="2">
    <location>
        <begin position="40"/>
        <end position="65"/>
    </location>
</feature>